<dbReference type="EMBL" id="SNRW01001136">
    <property type="protein sequence ID" value="KAA6397634.1"/>
    <property type="molecule type" value="Genomic_DNA"/>
</dbReference>
<organism evidence="2 3">
    <name type="scientific">Streblomastix strix</name>
    <dbReference type="NCBI Taxonomy" id="222440"/>
    <lineage>
        <taxon>Eukaryota</taxon>
        <taxon>Metamonada</taxon>
        <taxon>Preaxostyla</taxon>
        <taxon>Oxymonadida</taxon>
        <taxon>Streblomastigidae</taxon>
        <taxon>Streblomastix</taxon>
    </lineage>
</organism>
<comment type="caution">
    <text evidence="2">The sequence shown here is derived from an EMBL/GenBank/DDBJ whole genome shotgun (WGS) entry which is preliminary data.</text>
</comment>
<accession>A0A5J4WRC0</accession>
<feature type="compositionally biased region" description="Polar residues" evidence="1">
    <location>
        <begin position="1"/>
        <end position="11"/>
    </location>
</feature>
<name>A0A5J4WRC0_9EUKA</name>
<feature type="region of interest" description="Disordered" evidence="1">
    <location>
        <begin position="1"/>
        <end position="21"/>
    </location>
</feature>
<sequence>PDRSGINSPQGSGRIVDRGCQHKPSIQFKQVQGEEDEYNRRLKVQRRTTDKIGSRHSYRSEVKLDNPLKSFTYNFKKRKDVAQDIGLQETKSINEDFPRQNWQCDISNAINEESRFCYYPRSSEGLPSYLSKQRAAEVPRFQLSWQGVYIFSNAIRLEQESSNILFNNEQSSQVNKDTMESQSDKPHRRFPNTQSRQNSIGTGYEVNHSIHEKSPLAHAASEMSRDPTEDIRISWMEVEFDKTRNIDTCEEKKIAKGEDQTMEIQDRKEINIEDQGCGKHIQGTELLANVDDRRRNGKNQPIRRILGTFLGGQSKKTEFSKIIRTADTNIDNDDGCIRRGLGGDLGQYNDERGRVIGNRRMRMVLASQIIESARTGDCANRSESVQIKNSERELLNNQDRQSNDRIDEKKMECEGRIAPNCEEDKNGSTGPGSVTHN</sequence>
<feature type="region of interest" description="Disordered" evidence="1">
    <location>
        <begin position="392"/>
        <end position="437"/>
    </location>
</feature>
<dbReference type="AlphaFoldDB" id="A0A5J4WRC0"/>
<feature type="compositionally biased region" description="Polar residues" evidence="1">
    <location>
        <begin position="191"/>
        <end position="200"/>
    </location>
</feature>
<reference evidence="2 3" key="1">
    <citation type="submission" date="2019-03" db="EMBL/GenBank/DDBJ databases">
        <title>Single cell metagenomics reveals metabolic interactions within the superorganism composed of flagellate Streblomastix strix and complex community of Bacteroidetes bacteria on its surface.</title>
        <authorList>
            <person name="Treitli S.C."/>
            <person name="Kolisko M."/>
            <person name="Husnik F."/>
            <person name="Keeling P."/>
            <person name="Hampl V."/>
        </authorList>
    </citation>
    <scope>NUCLEOTIDE SEQUENCE [LARGE SCALE GENOMIC DNA]</scope>
    <source>
        <strain evidence="2">ST1C</strain>
    </source>
</reference>
<feature type="compositionally biased region" description="Polar residues" evidence="1">
    <location>
        <begin position="427"/>
        <end position="437"/>
    </location>
</feature>
<proteinExistence type="predicted"/>
<feature type="region of interest" description="Disordered" evidence="1">
    <location>
        <begin position="168"/>
        <end position="200"/>
    </location>
</feature>
<gene>
    <name evidence="2" type="ORF">EZS28_006843</name>
</gene>
<protein>
    <submittedName>
        <fullName evidence="2">Uncharacterized protein</fullName>
    </submittedName>
</protein>
<evidence type="ECO:0000256" key="1">
    <source>
        <dbReference type="SAM" id="MobiDB-lite"/>
    </source>
</evidence>
<feature type="non-terminal residue" evidence="2">
    <location>
        <position position="1"/>
    </location>
</feature>
<feature type="compositionally biased region" description="Basic and acidic residues" evidence="1">
    <location>
        <begin position="401"/>
        <end position="415"/>
    </location>
</feature>
<dbReference type="Proteomes" id="UP000324800">
    <property type="component" value="Unassembled WGS sequence"/>
</dbReference>
<evidence type="ECO:0000313" key="2">
    <source>
        <dbReference type="EMBL" id="KAA6397634.1"/>
    </source>
</evidence>
<evidence type="ECO:0000313" key="3">
    <source>
        <dbReference type="Proteomes" id="UP000324800"/>
    </source>
</evidence>